<dbReference type="InterPro" id="IPR041492">
    <property type="entry name" value="HAD_2"/>
</dbReference>
<protein>
    <submittedName>
        <fullName evidence="1">Phosphonatase-like hydrolase</fullName>
    </submittedName>
</protein>
<dbReference type="EMBL" id="QKTW01000009">
    <property type="protein sequence ID" value="PZF73868.1"/>
    <property type="molecule type" value="Genomic_DNA"/>
</dbReference>
<dbReference type="Pfam" id="PF13419">
    <property type="entry name" value="HAD_2"/>
    <property type="match status" value="1"/>
</dbReference>
<dbReference type="Gene3D" id="3.40.50.1000">
    <property type="entry name" value="HAD superfamily/HAD-like"/>
    <property type="match status" value="1"/>
</dbReference>
<dbReference type="InterPro" id="IPR036412">
    <property type="entry name" value="HAD-like_sf"/>
</dbReference>
<proteinExistence type="predicted"/>
<dbReference type="SFLD" id="SFLDS00003">
    <property type="entry name" value="Haloacid_Dehalogenase"/>
    <property type="match status" value="1"/>
</dbReference>
<sequence>MSIEFLKQTGDMSIKLVVFDMAGTTVEDNNSVAAVLQYAMKSFGYDANMDEVNKVMGYPKPVAIKALLEIYGENNEAADDAKVTAIHDVFVGKMMEHYKQSPIIREKEGVRDTFIKLKEQNIKIGIDTGFSRDIADAIFDRLGWKEEGLFDVSITSDEVANGRPYPDMIFKAMQMTDVADVASVAKVGDTASDMQQGAAAGCKYVIGVTTGSYTAEELQTEPHTHLINHLYEVVDIVS</sequence>
<dbReference type="SFLD" id="SFLDG01135">
    <property type="entry name" value="C1.5.6:_HAD__Beta-PGM__Phospha"/>
    <property type="match status" value="1"/>
</dbReference>
<dbReference type="SFLD" id="SFLDG01129">
    <property type="entry name" value="C1.5:_HAD__Beta-PGM__Phosphata"/>
    <property type="match status" value="1"/>
</dbReference>
<reference evidence="1 2" key="1">
    <citation type="submission" date="2018-06" db="EMBL/GenBank/DDBJ databases">
        <title>Mucibacter soli gen. nov., sp. nov., a new member of the family Chitinophagaceae producing mucin.</title>
        <authorList>
            <person name="Kim M.-K."/>
            <person name="Park S."/>
            <person name="Kim T.-S."/>
            <person name="Joung Y."/>
            <person name="Han J.-H."/>
            <person name="Kim S.B."/>
        </authorList>
    </citation>
    <scope>NUCLEOTIDE SEQUENCE [LARGE SCALE GENOMIC DNA]</scope>
    <source>
        <strain evidence="1 2">R1-15</strain>
    </source>
</reference>
<comment type="caution">
    <text evidence="1">The sequence shown here is derived from an EMBL/GenBank/DDBJ whole genome shotgun (WGS) entry which is preliminary data.</text>
</comment>
<dbReference type="NCBIfam" id="TIGR01549">
    <property type="entry name" value="HAD-SF-IA-v1"/>
    <property type="match status" value="1"/>
</dbReference>
<dbReference type="PANTHER" id="PTHR43434">
    <property type="entry name" value="PHOSPHOGLYCOLATE PHOSPHATASE"/>
    <property type="match status" value="1"/>
</dbReference>
<name>A0A2W2B1J1_9BACT</name>
<dbReference type="GO" id="GO:0008967">
    <property type="term" value="F:phosphoglycolate phosphatase activity"/>
    <property type="evidence" value="ECO:0007669"/>
    <property type="project" value="TreeGrafter"/>
</dbReference>
<dbReference type="Proteomes" id="UP000248745">
    <property type="component" value="Unassembled WGS sequence"/>
</dbReference>
<dbReference type="AlphaFoldDB" id="A0A2W2B1J1"/>
<dbReference type="Gene3D" id="1.10.150.240">
    <property type="entry name" value="Putative phosphatase, domain 2"/>
    <property type="match status" value="1"/>
</dbReference>
<dbReference type="GO" id="GO:0006281">
    <property type="term" value="P:DNA repair"/>
    <property type="evidence" value="ECO:0007669"/>
    <property type="project" value="TreeGrafter"/>
</dbReference>
<dbReference type="PANTHER" id="PTHR43434:SF19">
    <property type="entry name" value="PHOSPHONOACETALDEHYDE HYDROLASE"/>
    <property type="match status" value="1"/>
</dbReference>
<keyword evidence="2" id="KW-1185">Reference proteome</keyword>
<accession>A0A2W2B1J1</accession>
<dbReference type="GO" id="GO:0005829">
    <property type="term" value="C:cytosol"/>
    <property type="evidence" value="ECO:0007669"/>
    <property type="project" value="TreeGrafter"/>
</dbReference>
<dbReference type="SUPFAM" id="SSF56784">
    <property type="entry name" value="HAD-like"/>
    <property type="match status" value="1"/>
</dbReference>
<dbReference type="InterPro" id="IPR022468">
    <property type="entry name" value="PhnX-like"/>
</dbReference>
<dbReference type="InterPro" id="IPR006439">
    <property type="entry name" value="HAD-SF_hydro_IA"/>
</dbReference>
<dbReference type="OrthoDB" id="5504491at2"/>
<keyword evidence="1" id="KW-0378">Hydrolase</keyword>
<dbReference type="InterPro" id="IPR050155">
    <property type="entry name" value="HAD-like_hydrolase_sf"/>
</dbReference>
<dbReference type="NCBIfam" id="TIGR03351">
    <property type="entry name" value="PhnX-like"/>
    <property type="match status" value="1"/>
</dbReference>
<dbReference type="InterPro" id="IPR023198">
    <property type="entry name" value="PGP-like_dom2"/>
</dbReference>
<gene>
    <name evidence="1" type="ORF">DN068_05870</name>
</gene>
<evidence type="ECO:0000313" key="2">
    <source>
        <dbReference type="Proteomes" id="UP000248745"/>
    </source>
</evidence>
<organism evidence="1 2">
    <name type="scientific">Taibaiella soli</name>
    <dbReference type="NCBI Taxonomy" id="1649169"/>
    <lineage>
        <taxon>Bacteria</taxon>
        <taxon>Pseudomonadati</taxon>
        <taxon>Bacteroidota</taxon>
        <taxon>Chitinophagia</taxon>
        <taxon>Chitinophagales</taxon>
        <taxon>Chitinophagaceae</taxon>
        <taxon>Taibaiella</taxon>
    </lineage>
</organism>
<dbReference type="InterPro" id="IPR023214">
    <property type="entry name" value="HAD_sf"/>
</dbReference>
<evidence type="ECO:0000313" key="1">
    <source>
        <dbReference type="EMBL" id="PZF73868.1"/>
    </source>
</evidence>